<dbReference type="Proteomes" id="UP001141327">
    <property type="component" value="Unassembled WGS sequence"/>
</dbReference>
<dbReference type="Pfam" id="PF05241">
    <property type="entry name" value="EBP"/>
    <property type="match status" value="1"/>
</dbReference>
<protein>
    <recommendedName>
        <fullName evidence="7">EXPERA domain-containing protein</fullName>
    </recommendedName>
</protein>
<keyword evidence="9" id="KW-1185">Reference proteome</keyword>
<evidence type="ECO:0000256" key="5">
    <source>
        <dbReference type="PROSITE-ProRule" id="PRU01087"/>
    </source>
</evidence>
<feature type="transmembrane region" description="Helical" evidence="6">
    <location>
        <begin position="67"/>
        <end position="86"/>
    </location>
</feature>
<evidence type="ECO:0000313" key="9">
    <source>
        <dbReference type="Proteomes" id="UP001141327"/>
    </source>
</evidence>
<keyword evidence="2 5" id="KW-0812">Transmembrane</keyword>
<gene>
    <name evidence="8" type="ORF">PAPYR_2956</name>
</gene>
<dbReference type="PANTHER" id="PTHR31204:SF1">
    <property type="entry name" value="SIGMA INTRACELLULAR RECEPTOR 2"/>
    <property type="match status" value="1"/>
</dbReference>
<organism evidence="8 9">
    <name type="scientific">Paratrimastix pyriformis</name>
    <dbReference type="NCBI Taxonomy" id="342808"/>
    <lineage>
        <taxon>Eukaryota</taxon>
        <taxon>Metamonada</taxon>
        <taxon>Preaxostyla</taxon>
        <taxon>Paratrimastigidae</taxon>
        <taxon>Paratrimastix</taxon>
    </lineage>
</organism>
<feature type="domain" description="EXPERA" evidence="7">
    <location>
        <begin position="4"/>
        <end position="148"/>
    </location>
</feature>
<dbReference type="InterPro" id="IPR033118">
    <property type="entry name" value="EXPERA"/>
</dbReference>
<comment type="caution">
    <text evidence="8">The sequence shown here is derived from an EMBL/GenBank/DDBJ whole genome shotgun (WGS) entry which is preliminary data.</text>
</comment>
<dbReference type="PROSITE" id="PS51751">
    <property type="entry name" value="EXPERA"/>
    <property type="match status" value="1"/>
</dbReference>
<evidence type="ECO:0000256" key="1">
    <source>
        <dbReference type="ARBA" id="ARBA00004141"/>
    </source>
</evidence>
<comment type="subcellular location">
    <subcellularLocation>
        <location evidence="1">Membrane</location>
        <topology evidence="1">Multi-pass membrane protein</topology>
    </subcellularLocation>
</comment>
<dbReference type="InterPro" id="IPR051987">
    <property type="entry name" value="Sigma-2_receptor-like"/>
</dbReference>
<name>A0ABQ8UNG2_9EUKA</name>
<reference evidence="8" key="1">
    <citation type="journal article" date="2022" name="bioRxiv">
        <title>Genomics of Preaxostyla Flagellates Illuminates Evolutionary Transitions and the Path Towards Mitochondrial Loss.</title>
        <authorList>
            <person name="Novak L.V.F."/>
            <person name="Treitli S.C."/>
            <person name="Pyrih J."/>
            <person name="Halakuc P."/>
            <person name="Pipaliya S.V."/>
            <person name="Vacek V."/>
            <person name="Brzon O."/>
            <person name="Soukal P."/>
            <person name="Eme L."/>
            <person name="Dacks J.B."/>
            <person name="Karnkowska A."/>
            <person name="Elias M."/>
            <person name="Hampl V."/>
        </authorList>
    </citation>
    <scope>NUCLEOTIDE SEQUENCE</scope>
    <source>
        <strain evidence="8">RCP-MX</strain>
    </source>
</reference>
<evidence type="ECO:0000256" key="2">
    <source>
        <dbReference type="ARBA" id="ARBA00022692"/>
    </source>
</evidence>
<keyword evidence="3 5" id="KW-1133">Transmembrane helix</keyword>
<evidence type="ECO:0000256" key="4">
    <source>
        <dbReference type="ARBA" id="ARBA00023136"/>
    </source>
</evidence>
<feature type="transmembrane region" description="Helical" evidence="6">
    <location>
        <begin position="137"/>
        <end position="153"/>
    </location>
</feature>
<evidence type="ECO:0000313" key="8">
    <source>
        <dbReference type="EMBL" id="KAJ4460723.1"/>
    </source>
</evidence>
<feature type="transmembrane region" description="Helical" evidence="6">
    <location>
        <begin position="98"/>
        <end position="117"/>
    </location>
</feature>
<accession>A0ABQ8UNG2</accession>
<dbReference type="PANTHER" id="PTHR31204">
    <property type="entry name" value="SIGMA INTRACELLULAR RECEPTOR 2"/>
    <property type="match status" value="1"/>
</dbReference>
<keyword evidence="4 5" id="KW-0472">Membrane</keyword>
<evidence type="ECO:0000256" key="3">
    <source>
        <dbReference type="ARBA" id="ARBA00022989"/>
    </source>
</evidence>
<evidence type="ECO:0000256" key="6">
    <source>
        <dbReference type="SAM" id="Phobius"/>
    </source>
</evidence>
<evidence type="ECO:0000259" key="7">
    <source>
        <dbReference type="PROSITE" id="PS51751"/>
    </source>
</evidence>
<sequence length="167" mass="19615">MKPFLFFVLVFCIVNFFFISYTISAEPLYVKDPHNVEKWPIWPPRPLLKALYAYADMTDPLLLARPAWYKSFMCLEVGFFGPFYALATYAILKKKDWIRIPCIVYSCVMLTKMWALLAEELFGVTKSPMPLATLGEHIPWVFIPLALLVYMWRHEHPFAEEKKTKSH</sequence>
<proteinExistence type="predicted"/>
<dbReference type="EMBL" id="JAPMOS010000011">
    <property type="protein sequence ID" value="KAJ4460723.1"/>
    <property type="molecule type" value="Genomic_DNA"/>
</dbReference>